<feature type="compositionally biased region" description="Low complexity" evidence="1">
    <location>
        <begin position="493"/>
        <end position="508"/>
    </location>
</feature>
<dbReference type="SUPFAM" id="SSF52129">
    <property type="entry name" value="Caspase-like"/>
    <property type="match status" value="1"/>
</dbReference>
<feature type="transmembrane region" description="Helical" evidence="2">
    <location>
        <begin position="47"/>
        <end position="70"/>
    </location>
</feature>
<sequence length="648" mass="73863">MEKLAVFIFFVDEVFGRKSGAKGTTGGAGSEDISLNLNSDDGTFADFLTGLEFIAAVCVAVGTVWIFIVINQIRKMPMKHECPFDFSKLQDPIDRCQDLRYILSQSKLRLPERKKAHKKILYKLWGENDLIDKSEIHNVMAHPEQEFAFVRKSMMEIMKNKDTKYNHLLVVSFYPRNFYESTSFGEGLTKTIEDEKRMAKKRTNIFSTSKKLLKKFDAYSPSKESFIFTHSLLWDNGFVNIEKFRADGQAYSSYSDDDDYEYNIPYAPIFLAIVNNFEEVGDACLDNNDMRDFIKIVNGYFGETFKHFQIAGKFNWQMEIIDDHQNNTCTRKNPVPIENNDGRDLMRALIKNQTNPPEMRENDDVYRLIRKETNSEIWNVLLNEVTVGEAKNLLESFKNEQECPIVLYISSHGYYDAQGKKICLSHGDISLNKLINILHDDVPKIIFADNCYGKNSDYTENAWRRKKDEREQDSEDREKSPKAPTTSPPTLPKDPATPTDKPPVIGGSPAAGGAGSALPKRNQNKNDRKEMTEIPNQEINEEKPVEPECSPSPEIPPNTIIIHASPFQTSAHQDDGSIFLKALNESIVLASKDKKLDILKLSFVIARKMAEEPAVKYPCENFAPMCETEVNLKKKLILDTTIKNSTKN</sequence>
<feature type="region of interest" description="Disordered" evidence="1">
    <location>
        <begin position="462"/>
        <end position="551"/>
    </location>
</feature>
<evidence type="ECO:0000256" key="2">
    <source>
        <dbReference type="SAM" id="Phobius"/>
    </source>
</evidence>
<evidence type="ECO:0000256" key="1">
    <source>
        <dbReference type="SAM" id="MobiDB-lite"/>
    </source>
</evidence>
<dbReference type="InterPro" id="IPR029030">
    <property type="entry name" value="Caspase-like_dom_sf"/>
</dbReference>
<evidence type="ECO:0000313" key="3">
    <source>
        <dbReference type="EMBL" id="CAG5102117.1"/>
    </source>
</evidence>
<keyword evidence="2" id="KW-1133">Transmembrane helix</keyword>
<keyword evidence="4" id="KW-1185">Reference proteome</keyword>
<organism evidence="3 4">
    <name type="scientific">Oikopleura dioica</name>
    <name type="common">Tunicate</name>
    <dbReference type="NCBI Taxonomy" id="34765"/>
    <lineage>
        <taxon>Eukaryota</taxon>
        <taxon>Metazoa</taxon>
        <taxon>Chordata</taxon>
        <taxon>Tunicata</taxon>
        <taxon>Appendicularia</taxon>
        <taxon>Copelata</taxon>
        <taxon>Oikopleuridae</taxon>
        <taxon>Oikopleura</taxon>
    </lineage>
</organism>
<keyword evidence="2" id="KW-0472">Membrane</keyword>
<keyword evidence="2" id="KW-0812">Transmembrane</keyword>
<reference evidence="3 4" key="1">
    <citation type="submission" date="2021-04" db="EMBL/GenBank/DDBJ databases">
        <authorList>
            <person name="Bliznina A."/>
        </authorList>
    </citation>
    <scope>NUCLEOTIDE SEQUENCE [LARGE SCALE GENOMIC DNA]</scope>
</reference>
<gene>
    <name evidence="3" type="ORF">OKIOD_LOCUS8915</name>
</gene>
<name>A0ABN7SP50_OIKDI</name>
<dbReference type="EMBL" id="OU015566">
    <property type="protein sequence ID" value="CAG5102117.1"/>
    <property type="molecule type" value="Genomic_DNA"/>
</dbReference>
<dbReference type="Proteomes" id="UP001158576">
    <property type="component" value="Chromosome 1"/>
</dbReference>
<protein>
    <submittedName>
        <fullName evidence="3">Oidioi.mRNA.OKI2018_I69.chr1.g150.t1.cds</fullName>
    </submittedName>
</protein>
<dbReference type="Gene3D" id="3.40.50.1460">
    <property type="match status" value="1"/>
</dbReference>
<accession>A0ABN7SP50</accession>
<feature type="compositionally biased region" description="Basic and acidic residues" evidence="1">
    <location>
        <begin position="462"/>
        <end position="481"/>
    </location>
</feature>
<evidence type="ECO:0000313" key="4">
    <source>
        <dbReference type="Proteomes" id="UP001158576"/>
    </source>
</evidence>
<proteinExistence type="predicted"/>